<dbReference type="InterPro" id="IPR046368">
    <property type="entry name" value="Tag1"/>
</dbReference>
<keyword evidence="3" id="KW-1185">Reference proteome</keyword>
<dbReference type="Pfam" id="PF12505">
    <property type="entry name" value="DUF3712"/>
    <property type="match status" value="1"/>
</dbReference>
<keyword evidence="1" id="KW-0812">Transmembrane</keyword>
<comment type="caution">
    <text evidence="2">The sequence shown here is derived from an EMBL/GenBank/DDBJ whole genome shotgun (WGS) entry which is preliminary data.</text>
</comment>
<dbReference type="GeneID" id="70250626"/>
<organism evidence="2 3">
    <name type="scientific">Talaromyces proteolyticus</name>
    <dbReference type="NCBI Taxonomy" id="1131652"/>
    <lineage>
        <taxon>Eukaryota</taxon>
        <taxon>Fungi</taxon>
        <taxon>Dikarya</taxon>
        <taxon>Ascomycota</taxon>
        <taxon>Pezizomycotina</taxon>
        <taxon>Eurotiomycetes</taxon>
        <taxon>Eurotiomycetidae</taxon>
        <taxon>Eurotiales</taxon>
        <taxon>Trichocomaceae</taxon>
        <taxon>Talaromyces</taxon>
        <taxon>Talaromyces sect. Bacilispori</taxon>
    </lineage>
</organism>
<feature type="transmembrane region" description="Helical" evidence="1">
    <location>
        <begin position="172"/>
        <end position="199"/>
    </location>
</feature>
<dbReference type="PANTHER" id="PTHR35895:SF2">
    <property type="match status" value="1"/>
</dbReference>
<dbReference type="GO" id="GO:0000329">
    <property type="term" value="C:fungal-type vacuole membrane"/>
    <property type="evidence" value="ECO:0007669"/>
    <property type="project" value="InterPro"/>
</dbReference>
<protein>
    <recommendedName>
        <fullName evidence="4">MARVEL domain-containing protein</fullName>
    </recommendedName>
</protein>
<dbReference type="Proteomes" id="UP001201262">
    <property type="component" value="Unassembled WGS sequence"/>
</dbReference>
<name>A0AAD4KVL3_9EURO</name>
<evidence type="ECO:0000313" key="3">
    <source>
        <dbReference type="Proteomes" id="UP001201262"/>
    </source>
</evidence>
<sequence>MILTALSVLARLGVLAASIIVLGLNGKFIQNQAWATGPLIYIEVIAAVSAVAAIIPPFPNFLFDLILFVALILAAIFALVVQVFESTCYGFRTDSGLSCAAYKAGTAFAFLASFAWLASAAFGGIRILGSIFKISSNINRPIHIGADRRIEDGKSPSNDMKKKIKGLGNNHIAKYFVCYGLLAVVLVAVGLAMLFLFAAPAFGEYLLARVPMPNVNITLSHPANNSISFTVTSNVTVPDRLKVNVDSTTISFYQEGPEPGTYPFAVTHLPRLTWDSNQRVGVENQTLILQNITEFTKLIYQVAYYPTFRVSGRARAKIHVGPLNTWVNLYKIVTLNGFNNFTGFDINKIGTHKPDANGYDVDGQVIVFNPAPASVTLGNMTLAVSVGGIQLGEAVVTVNNIVPGNNTINVKAKLNATSVRNNILPVLQTEMPYLRQELVVASASGLSVVYEGQHLPYWEKAFQALTISATNPVIPLLQLLVNGTLNNMLGENQFLSPILNALLGTLVSSINSIPEEDEAGFEEAVSSLGELIIRVLSNLGLI</sequence>
<feature type="transmembrane region" description="Helical" evidence="1">
    <location>
        <begin position="40"/>
        <end position="58"/>
    </location>
</feature>
<evidence type="ECO:0000256" key="1">
    <source>
        <dbReference type="SAM" id="Phobius"/>
    </source>
</evidence>
<gene>
    <name evidence="2" type="ORF">BGW36DRAFT_426948</name>
</gene>
<evidence type="ECO:0000313" key="2">
    <source>
        <dbReference type="EMBL" id="KAH8699279.1"/>
    </source>
</evidence>
<dbReference type="PANTHER" id="PTHR35895">
    <property type="entry name" value="CHROMOSOME 16, WHOLE GENOME SHOTGUN SEQUENCE"/>
    <property type="match status" value="1"/>
</dbReference>
<evidence type="ECO:0008006" key="4">
    <source>
        <dbReference type="Google" id="ProtNLM"/>
    </source>
</evidence>
<accession>A0AAD4KVL3</accession>
<keyword evidence="1" id="KW-1133">Transmembrane helix</keyword>
<dbReference type="RefSeq" id="XP_046073743.1">
    <property type="nucleotide sequence ID" value="XM_046220339.1"/>
</dbReference>
<dbReference type="EMBL" id="JAJTJA010000005">
    <property type="protein sequence ID" value="KAH8699279.1"/>
    <property type="molecule type" value="Genomic_DNA"/>
</dbReference>
<feature type="transmembrane region" description="Helical" evidence="1">
    <location>
        <begin position="65"/>
        <end position="84"/>
    </location>
</feature>
<reference evidence="2" key="1">
    <citation type="submission" date="2021-12" db="EMBL/GenBank/DDBJ databases">
        <title>Convergent genome expansion in fungi linked to evolution of root-endophyte symbiosis.</title>
        <authorList>
            <consortium name="DOE Joint Genome Institute"/>
            <person name="Ke Y.-H."/>
            <person name="Bonito G."/>
            <person name="Liao H.-L."/>
            <person name="Looney B."/>
            <person name="Rojas-Flechas A."/>
            <person name="Nash J."/>
            <person name="Hameed K."/>
            <person name="Schadt C."/>
            <person name="Martin F."/>
            <person name="Crous P.W."/>
            <person name="Miettinen O."/>
            <person name="Magnuson J.K."/>
            <person name="Labbe J."/>
            <person name="Jacobson D."/>
            <person name="Doktycz M.J."/>
            <person name="Veneault-Fourrey C."/>
            <person name="Kuo A."/>
            <person name="Mondo S."/>
            <person name="Calhoun S."/>
            <person name="Riley R."/>
            <person name="Ohm R."/>
            <person name="LaButti K."/>
            <person name="Andreopoulos B."/>
            <person name="Pangilinan J."/>
            <person name="Nolan M."/>
            <person name="Tritt A."/>
            <person name="Clum A."/>
            <person name="Lipzen A."/>
            <person name="Daum C."/>
            <person name="Barry K."/>
            <person name="Grigoriev I.V."/>
            <person name="Vilgalys R."/>
        </authorList>
    </citation>
    <scope>NUCLEOTIDE SEQUENCE</scope>
    <source>
        <strain evidence="2">PMI_201</strain>
    </source>
</reference>
<feature type="transmembrane region" description="Helical" evidence="1">
    <location>
        <begin position="104"/>
        <end position="128"/>
    </location>
</feature>
<keyword evidence="1" id="KW-0472">Membrane</keyword>
<dbReference type="InterPro" id="IPR022185">
    <property type="entry name" value="DUF3712"/>
</dbReference>
<proteinExistence type="predicted"/>
<dbReference type="AlphaFoldDB" id="A0AAD4KVL3"/>